<dbReference type="Proteomes" id="UP000824504">
    <property type="component" value="Chromosome"/>
</dbReference>
<feature type="chain" id="PRO_5046680814" description="Peptidase C-terminal archaeal/bacterial domain-containing protein" evidence="1">
    <location>
        <begin position="36"/>
        <end position="464"/>
    </location>
</feature>
<evidence type="ECO:0008006" key="4">
    <source>
        <dbReference type="Google" id="ProtNLM"/>
    </source>
</evidence>
<protein>
    <recommendedName>
        <fullName evidence="4">Peptidase C-terminal archaeal/bacterial domain-containing protein</fullName>
    </recommendedName>
</protein>
<proteinExistence type="predicted"/>
<name>A0ABX8SL02_9ACTN</name>
<feature type="signal peptide" evidence="1">
    <location>
        <begin position="1"/>
        <end position="35"/>
    </location>
</feature>
<accession>A0ABX8SL02</accession>
<evidence type="ECO:0000256" key="1">
    <source>
        <dbReference type="SAM" id="SignalP"/>
    </source>
</evidence>
<sequence>MFDTTRARAHRCVAAILTVALVTLASLVTSPTASAADVTEAEFNGSVSTADSLPLGDTMHGTGYSASNQYDVDTFRVFVPQGGRLTLDVRFPAGTTGDALMVSVSDAYSRNLYTFTLSGAQHDGSWLRSQATFVSAGYYFVAVTSNEFWTTWNRAYTLTPTLTPANQEAEPNGTLPGRSLALGERVAGSSLAALTDEDFDWYSLTLTSRTRISPRLTFQSSLGTGAGYQVGILDSTGAPVRAVSVKANQNSGTGIPAVDLGAGTWYLRLEGRAAWATWGKPYTLRVLGLLTKTPTPSISGTARIGKTLKAKAGTWGPGTVTLKYQWLRGGKAITGATKSTYKLTSKDKGAKVSVKVTGSRSGYATVSKTSKSVTALYSFSKTPKPTISGTAKVGKKLTAKAGTWSPKATLTYRWLRDGKAISGATKKTYTLTTKDKGKKISVKVTGKKKYYATVAKTSATKKIS</sequence>
<dbReference type="EMBL" id="CP079216">
    <property type="protein sequence ID" value="QXT63965.1"/>
    <property type="molecule type" value="Genomic_DNA"/>
</dbReference>
<evidence type="ECO:0000313" key="3">
    <source>
        <dbReference type="Proteomes" id="UP000824504"/>
    </source>
</evidence>
<reference evidence="2 3" key="1">
    <citation type="submission" date="2021-07" db="EMBL/GenBank/DDBJ databases">
        <title>complete genome sequencing of Tessaracoccus sp.J1M15.</title>
        <authorList>
            <person name="Bae J.-W."/>
            <person name="Kim D.-y."/>
        </authorList>
    </citation>
    <scope>NUCLEOTIDE SEQUENCE [LARGE SCALE GENOMIC DNA]</scope>
    <source>
        <strain evidence="2 3">J1M15</strain>
    </source>
</reference>
<evidence type="ECO:0000313" key="2">
    <source>
        <dbReference type="EMBL" id="QXT63965.1"/>
    </source>
</evidence>
<dbReference type="RefSeq" id="WP_219083891.1">
    <property type="nucleotide sequence ID" value="NZ_CP079216.1"/>
</dbReference>
<keyword evidence="3" id="KW-1185">Reference proteome</keyword>
<keyword evidence="1" id="KW-0732">Signal</keyword>
<organism evidence="2 3">
    <name type="scientific">Tessaracoccus palaemonis</name>
    <dbReference type="NCBI Taxonomy" id="2829499"/>
    <lineage>
        <taxon>Bacteria</taxon>
        <taxon>Bacillati</taxon>
        <taxon>Actinomycetota</taxon>
        <taxon>Actinomycetes</taxon>
        <taxon>Propionibacteriales</taxon>
        <taxon>Propionibacteriaceae</taxon>
        <taxon>Tessaracoccus</taxon>
    </lineage>
</organism>
<gene>
    <name evidence="2" type="ORF">KDB89_05795</name>
</gene>